<sequence>MHRAAELRRLQDEAIKTRRLIDELSYSISKRERAAANKAQLYRQFRYFVLPHGPHYRFWQRLDFLMPPRAQCQKRRKREALAYSKAQKLAAERYGADLGRQTAFRILMHLVWLHQRQLKHHSKYFEWTEATGHIPTLVNVTTPLPVLQKLQIHLGKVRPHHHRHTLRRRGNPTRLASLRSALP</sequence>
<evidence type="ECO:0000256" key="1">
    <source>
        <dbReference type="SAM" id="MobiDB-lite"/>
    </source>
</evidence>
<proteinExistence type="predicted"/>
<feature type="region of interest" description="Disordered" evidence="1">
    <location>
        <begin position="157"/>
        <end position="183"/>
    </location>
</feature>
<name>A0A6U0VSY1_9STRA</name>
<evidence type="ECO:0000313" key="2">
    <source>
        <dbReference type="EMBL" id="CAD8262510.1"/>
    </source>
</evidence>
<reference evidence="3" key="1">
    <citation type="submission" date="2021-01" db="EMBL/GenBank/DDBJ databases">
        <authorList>
            <person name="Corre E."/>
            <person name="Pelletier E."/>
            <person name="Niang G."/>
            <person name="Scheremetjew M."/>
            <person name="Finn R."/>
            <person name="Kale V."/>
            <person name="Holt S."/>
            <person name="Cochrane G."/>
            <person name="Meng A."/>
            <person name="Brown T."/>
            <person name="Cohen L."/>
        </authorList>
    </citation>
    <scope>NUCLEOTIDE SEQUENCE</scope>
    <source>
        <strain evidence="3">CCMP2078</strain>
    </source>
</reference>
<dbReference type="AlphaFoldDB" id="A0A6U0VSY1"/>
<organism evidence="3">
    <name type="scientific">Pinguiococcus pyrenoidosus</name>
    <dbReference type="NCBI Taxonomy" id="172671"/>
    <lineage>
        <taxon>Eukaryota</taxon>
        <taxon>Sar</taxon>
        <taxon>Stramenopiles</taxon>
        <taxon>Ochrophyta</taxon>
        <taxon>Pinguiophyceae</taxon>
        <taxon>Pinguiochrysidales</taxon>
        <taxon>Pinguiochrysidaceae</taxon>
        <taxon>Pinguiococcus</taxon>
    </lineage>
</organism>
<protein>
    <submittedName>
        <fullName evidence="3">Uncharacterized protein</fullName>
    </submittedName>
</protein>
<dbReference type="EMBL" id="HBEA01015736">
    <property type="protein sequence ID" value="CAD8262511.1"/>
    <property type="molecule type" value="Transcribed_RNA"/>
</dbReference>
<gene>
    <name evidence="2" type="ORF">PPYR1160_LOCUS12012</name>
    <name evidence="3" type="ORF">PPYR1160_LOCUS12013</name>
</gene>
<dbReference type="EMBL" id="HBEA01015735">
    <property type="protein sequence ID" value="CAD8262510.1"/>
    <property type="molecule type" value="Transcribed_RNA"/>
</dbReference>
<evidence type="ECO:0000313" key="3">
    <source>
        <dbReference type="EMBL" id="CAD8262511.1"/>
    </source>
</evidence>
<feature type="compositionally biased region" description="Basic residues" evidence="1">
    <location>
        <begin position="157"/>
        <end position="171"/>
    </location>
</feature>
<accession>A0A6U0VSY1</accession>